<evidence type="ECO:0000313" key="1">
    <source>
        <dbReference type="EMBL" id="KIM90748.1"/>
    </source>
</evidence>
<reference evidence="2" key="2">
    <citation type="submission" date="2015-01" db="EMBL/GenBank/DDBJ databases">
        <title>Evolutionary Origins and Diversification of the Mycorrhizal Mutualists.</title>
        <authorList>
            <consortium name="DOE Joint Genome Institute"/>
            <consortium name="Mycorrhizal Genomics Consortium"/>
            <person name="Kohler A."/>
            <person name="Kuo A."/>
            <person name="Nagy L.G."/>
            <person name="Floudas D."/>
            <person name="Copeland A."/>
            <person name="Barry K.W."/>
            <person name="Cichocki N."/>
            <person name="Veneault-Fourrey C."/>
            <person name="LaButti K."/>
            <person name="Lindquist E.A."/>
            <person name="Lipzen A."/>
            <person name="Lundell T."/>
            <person name="Morin E."/>
            <person name="Murat C."/>
            <person name="Riley R."/>
            <person name="Ohm R."/>
            <person name="Sun H."/>
            <person name="Tunlid A."/>
            <person name="Henrissat B."/>
            <person name="Grigoriev I.V."/>
            <person name="Hibbett D.S."/>
            <person name="Martin F."/>
        </authorList>
    </citation>
    <scope>NUCLEOTIDE SEQUENCE [LARGE SCALE GENOMIC DNA]</scope>
    <source>
        <strain evidence="2">F 1598</strain>
    </source>
</reference>
<protein>
    <submittedName>
        <fullName evidence="1">Uncharacterized protein</fullName>
    </submittedName>
</protein>
<gene>
    <name evidence="1" type="ORF">PILCRDRAFT_811221</name>
</gene>
<dbReference type="InParanoid" id="A0A0C3BW26"/>
<dbReference type="HOGENOM" id="CLU_3033160_0_0_1"/>
<dbReference type="AlphaFoldDB" id="A0A0C3BW26"/>
<accession>A0A0C3BW26</accession>
<proteinExistence type="predicted"/>
<keyword evidence="2" id="KW-1185">Reference proteome</keyword>
<reference evidence="1 2" key="1">
    <citation type="submission" date="2014-04" db="EMBL/GenBank/DDBJ databases">
        <authorList>
            <consortium name="DOE Joint Genome Institute"/>
            <person name="Kuo A."/>
            <person name="Tarkka M."/>
            <person name="Buscot F."/>
            <person name="Kohler A."/>
            <person name="Nagy L.G."/>
            <person name="Floudas D."/>
            <person name="Copeland A."/>
            <person name="Barry K.W."/>
            <person name="Cichocki N."/>
            <person name="Veneault-Fourrey C."/>
            <person name="LaButti K."/>
            <person name="Lindquist E.A."/>
            <person name="Lipzen A."/>
            <person name="Lundell T."/>
            <person name="Morin E."/>
            <person name="Murat C."/>
            <person name="Sun H."/>
            <person name="Tunlid A."/>
            <person name="Henrissat B."/>
            <person name="Grigoriev I.V."/>
            <person name="Hibbett D.S."/>
            <person name="Martin F."/>
            <person name="Nordberg H.P."/>
            <person name="Cantor M.N."/>
            <person name="Hua S.X."/>
        </authorList>
    </citation>
    <scope>NUCLEOTIDE SEQUENCE [LARGE SCALE GENOMIC DNA]</scope>
    <source>
        <strain evidence="1 2">F 1598</strain>
    </source>
</reference>
<dbReference type="EMBL" id="KN832972">
    <property type="protein sequence ID" value="KIM90748.1"/>
    <property type="molecule type" value="Genomic_DNA"/>
</dbReference>
<evidence type="ECO:0000313" key="2">
    <source>
        <dbReference type="Proteomes" id="UP000054166"/>
    </source>
</evidence>
<dbReference type="Proteomes" id="UP000054166">
    <property type="component" value="Unassembled WGS sequence"/>
</dbReference>
<organism evidence="1 2">
    <name type="scientific">Piloderma croceum (strain F 1598)</name>
    <dbReference type="NCBI Taxonomy" id="765440"/>
    <lineage>
        <taxon>Eukaryota</taxon>
        <taxon>Fungi</taxon>
        <taxon>Dikarya</taxon>
        <taxon>Basidiomycota</taxon>
        <taxon>Agaricomycotina</taxon>
        <taxon>Agaricomycetes</taxon>
        <taxon>Agaricomycetidae</taxon>
        <taxon>Atheliales</taxon>
        <taxon>Atheliaceae</taxon>
        <taxon>Piloderma</taxon>
    </lineage>
</organism>
<name>A0A0C3BW26_PILCF</name>
<sequence length="55" mass="6085">MEGQRRVGIPEGGDIHSPRGIVIVKIFETTKLKQPTRKLAGKLAIIVCSSELKER</sequence>